<reference evidence="8 9" key="1">
    <citation type="submission" date="2023-10" db="EMBL/GenBank/DDBJ databases">
        <title>Complete genome sequence of Shewanella sp. DAU334.</title>
        <authorList>
            <person name="Lee Y.-S."/>
            <person name="Jeong H.-R."/>
            <person name="Hwang E.-J."/>
            <person name="Choi Y.-L."/>
            <person name="Kim G.-D."/>
        </authorList>
    </citation>
    <scope>NUCLEOTIDE SEQUENCE [LARGE SCALE GENOMIC DNA]</scope>
    <source>
        <strain evidence="8 9">DAU334</strain>
    </source>
</reference>
<proteinExistence type="inferred from homology"/>
<dbReference type="SUPFAM" id="SSF55816">
    <property type="entry name" value="5'-nucleotidase (syn. UDP-sugar hydrolase), C-terminal domain"/>
    <property type="match status" value="1"/>
</dbReference>
<evidence type="ECO:0000259" key="6">
    <source>
        <dbReference type="Pfam" id="PF00149"/>
    </source>
</evidence>
<feature type="domain" description="Calcineurin-like phosphoesterase" evidence="6">
    <location>
        <begin position="42"/>
        <end position="262"/>
    </location>
</feature>
<dbReference type="Gene3D" id="3.90.780.10">
    <property type="entry name" value="5'-Nucleotidase, C-terminal domain"/>
    <property type="match status" value="1"/>
</dbReference>
<dbReference type="Pfam" id="PF02872">
    <property type="entry name" value="5_nucleotid_C"/>
    <property type="match status" value="1"/>
</dbReference>
<keyword evidence="5 8" id="KW-0378">Hydrolase</keyword>
<evidence type="ECO:0000256" key="2">
    <source>
        <dbReference type="ARBA" id="ARBA00022723"/>
    </source>
</evidence>
<name>A0ABZ0K179_9GAMM</name>
<dbReference type="Gene3D" id="3.60.21.10">
    <property type="match status" value="1"/>
</dbReference>
<dbReference type="Pfam" id="PF00149">
    <property type="entry name" value="Metallophos"/>
    <property type="match status" value="1"/>
</dbReference>
<dbReference type="PANTHER" id="PTHR11575:SF46">
    <property type="entry name" value="PROTEIN USHA"/>
    <property type="match status" value="1"/>
</dbReference>
<dbReference type="InterPro" id="IPR029052">
    <property type="entry name" value="Metallo-depent_PP-like"/>
</dbReference>
<dbReference type="Proteomes" id="UP001529491">
    <property type="component" value="Chromosome"/>
</dbReference>
<dbReference type="PANTHER" id="PTHR11575">
    <property type="entry name" value="5'-NUCLEOTIDASE-RELATED"/>
    <property type="match status" value="1"/>
</dbReference>
<comment type="similarity">
    <text evidence="1 5">Belongs to the 5'-nucleotidase family.</text>
</comment>
<evidence type="ECO:0000313" key="8">
    <source>
        <dbReference type="EMBL" id="WOT05531.1"/>
    </source>
</evidence>
<dbReference type="EC" id="3.1.3.5" evidence="8"/>
<feature type="domain" description="5'-Nucleotidase C-terminal" evidence="7">
    <location>
        <begin position="375"/>
        <end position="514"/>
    </location>
</feature>
<keyword evidence="4 5" id="KW-0547">Nucleotide-binding</keyword>
<dbReference type="SUPFAM" id="SSF56300">
    <property type="entry name" value="Metallo-dependent phosphatases"/>
    <property type="match status" value="1"/>
</dbReference>
<evidence type="ECO:0000256" key="5">
    <source>
        <dbReference type="RuleBase" id="RU362119"/>
    </source>
</evidence>
<evidence type="ECO:0000256" key="3">
    <source>
        <dbReference type="ARBA" id="ARBA00022729"/>
    </source>
</evidence>
<dbReference type="EMBL" id="CP136522">
    <property type="protein sequence ID" value="WOT05531.1"/>
    <property type="molecule type" value="Genomic_DNA"/>
</dbReference>
<accession>A0ABZ0K179</accession>
<organism evidence="8 9">
    <name type="scientific">Shewanella youngdeokensis</name>
    <dbReference type="NCBI Taxonomy" id="2999068"/>
    <lineage>
        <taxon>Bacteria</taxon>
        <taxon>Pseudomonadati</taxon>
        <taxon>Pseudomonadota</taxon>
        <taxon>Gammaproteobacteria</taxon>
        <taxon>Alteromonadales</taxon>
        <taxon>Shewanellaceae</taxon>
        <taxon>Shewanella</taxon>
    </lineage>
</organism>
<evidence type="ECO:0000313" key="9">
    <source>
        <dbReference type="Proteomes" id="UP001529491"/>
    </source>
</evidence>
<keyword evidence="9" id="KW-1185">Reference proteome</keyword>
<gene>
    <name evidence="8" type="primary">ushA</name>
    <name evidence="8" type="ORF">RGE70_01510</name>
</gene>
<dbReference type="InterPro" id="IPR004843">
    <property type="entry name" value="Calcineurin-like_PHP"/>
</dbReference>
<dbReference type="GO" id="GO:0008253">
    <property type="term" value="F:5'-nucleotidase activity"/>
    <property type="evidence" value="ECO:0007669"/>
    <property type="project" value="UniProtKB-EC"/>
</dbReference>
<keyword evidence="2" id="KW-0479">Metal-binding</keyword>
<sequence>MALPLKTIAALLSTGLILAGCSGESPQAKSCSDAGEQCVRFTLLHTNDHHGRFWKNSKDEYGMAARKTLVDSIRNEVQAQGGHVLLLSGGDINTGVPESDLQDAKPDFMGMNLLEYDAMAVGNHEFDNPLSVLDKQRQWANFPMLAANIYREIDGQWQQYFEPYHLFDVGGLTLAVVGLTTEQTAQIGNPEFIKPLRFTPPQIAMKNTLAQLKVNHQPDLVFALTHMGHYQDGQHGSNTPGDVLLARSLRAGQLDGIIGGHSQNPVCMEAGTNQYADFKPGDTCQPDRQNGTWIMQAHEWGKYVGRADFEYYNGQLHLANYQLISVNYHAGEKPETGVSAIAEDQQMLALLEPYQAQGEAKLNEVISHTLNKLVGDRKVVRNQINPLGMLIASAQSSGAVKADFGIVNGGGIRTSIEKGPIRYRDVLSVQPFANTVTVTEMTGDKLQQYLATVATQTRGSGGFAHFSGIDMTVDCQQKTVAIDSINGQPFKLNKRYSFTLPSFNAAGGNAYPVLHNAVDTGLVDADVLFQYLKQHNPIDPSLPAYSSKVDFIGSSTPLGCDS</sequence>
<evidence type="ECO:0000259" key="7">
    <source>
        <dbReference type="Pfam" id="PF02872"/>
    </source>
</evidence>
<dbReference type="InterPro" id="IPR008334">
    <property type="entry name" value="5'-Nucleotdase_C"/>
</dbReference>
<dbReference type="GO" id="GO:0008768">
    <property type="term" value="F:UDP-sugar diphosphatase activity"/>
    <property type="evidence" value="ECO:0007669"/>
    <property type="project" value="UniProtKB-EC"/>
</dbReference>
<dbReference type="RefSeq" id="WP_310469791.1">
    <property type="nucleotide sequence ID" value="NZ_CP136522.1"/>
</dbReference>
<dbReference type="PROSITE" id="PS51257">
    <property type="entry name" value="PROKAR_LIPOPROTEIN"/>
    <property type="match status" value="1"/>
</dbReference>
<dbReference type="NCBIfam" id="NF007109">
    <property type="entry name" value="PRK09558.1"/>
    <property type="match status" value="1"/>
</dbReference>
<dbReference type="InterPro" id="IPR006146">
    <property type="entry name" value="5'-Nucleotdase_CS"/>
</dbReference>
<dbReference type="PROSITE" id="PS00786">
    <property type="entry name" value="5_NUCLEOTIDASE_2"/>
    <property type="match status" value="1"/>
</dbReference>
<keyword evidence="3 5" id="KW-0732">Signal</keyword>
<feature type="signal peptide" evidence="5">
    <location>
        <begin position="1"/>
        <end position="19"/>
    </location>
</feature>
<evidence type="ECO:0000256" key="1">
    <source>
        <dbReference type="ARBA" id="ARBA00006654"/>
    </source>
</evidence>
<dbReference type="PRINTS" id="PR01607">
    <property type="entry name" value="APYRASEFAMLY"/>
</dbReference>
<protein>
    <submittedName>
        <fullName evidence="8">Bifunctional UDP-sugar hydrolase/5'-nucleotidase UshA</fullName>
        <ecNumber evidence="8">3.1.3.5</ecNumber>
        <ecNumber evidence="8">3.6.1.45</ecNumber>
    </submittedName>
</protein>
<dbReference type="InterPro" id="IPR006179">
    <property type="entry name" value="5_nucleotidase/apyrase"/>
</dbReference>
<feature type="chain" id="PRO_5044973856" evidence="5">
    <location>
        <begin position="20"/>
        <end position="562"/>
    </location>
</feature>
<dbReference type="EC" id="3.6.1.45" evidence="8"/>
<dbReference type="InterPro" id="IPR036907">
    <property type="entry name" value="5'-Nucleotdase_C_sf"/>
</dbReference>
<evidence type="ECO:0000256" key="4">
    <source>
        <dbReference type="ARBA" id="ARBA00022741"/>
    </source>
</evidence>